<evidence type="ECO:0000313" key="1">
    <source>
        <dbReference type="EMBL" id="GIH10082.1"/>
    </source>
</evidence>
<proteinExistence type="predicted"/>
<dbReference type="AlphaFoldDB" id="A0A8J3QHF6"/>
<protein>
    <submittedName>
        <fullName evidence="1">Uncharacterized protein</fullName>
    </submittedName>
</protein>
<comment type="caution">
    <text evidence="1">The sequence shown here is derived from an EMBL/GenBank/DDBJ whole genome shotgun (WGS) entry which is preliminary data.</text>
</comment>
<keyword evidence="2" id="KW-1185">Reference proteome</keyword>
<gene>
    <name evidence="1" type="ORF">Rhe02_81490</name>
</gene>
<organism evidence="1 2">
    <name type="scientific">Rhizocola hellebori</name>
    <dbReference type="NCBI Taxonomy" id="1392758"/>
    <lineage>
        <taxon>Bacteria</taxon>
        <taxon>Bacillati</taxon>
        <taxon>Actinomycetota</taxon>
        <taxon>Actinomycetes</taxon>
        <taxon>Micromonosporales</taxon>
        <taxon>Micromonosporaceae</taxon>
        <taxon>Rhizocola</taxon>
    </lineage>
</organism>
<dbReference type="Proteomes" id="UP000612899">
    <property type="component" value="Unassembled WGS sequence"/>
</dbReference>
<sequence length="255" mass="28224">MRRPKGPSLLRVVPEGEAPEVTAWHAQAHDVVMRIRQRLEDERQPIEVREAFAELMHQTVEVRRAQARLAAVNARYADLMQEFGLVEPEVIAGSPLERTRSASGRDHDCGRDVCEPVRPCPSWCRQCVPADRGDCALAAGAAFHRQVVGTVSASGIETPSQRYYVAVSVEQFVCFDNPSASEPPAIQMRAGRDPEPVVDLAEAAELDELSIQIMAAMHLSGRGQSMEISLSDEQVEELFGLIRQAREVLADTREE</sequence>
<name>A0A8J3QHF6_9ACTN</name>
<dbReference type="RefSeq" id="WP_203913801.1">
    <property type="nucleotide sequence ID" value="NZ_BONY01000083.1"/>
</dbReference>
<dbReference type="EMBL" id="BONY01000083">
    <property type="protein sequence ID" value="GIH10082.1"/>
    <property type="molecule type" value="Genomic_DNA"/>
</dbReference>
<reference evidence="1" key="1">
    <citation type="submission" date="2021-01" db="EMBL/GenBank/DDBJ databases">
        <title>Whole genome shotgun sequence of Rhizocola hellebori NBRC 109834.</title>
        <authorList>
            <person name="Komaki H."/>
            <person name="Tamura T."/>
        </authorList>
    </citation>
    <scope>NUCLEOTIDE SEQUENCE</scope>
    <source>
        <strain evidence="1">NBRC 109834</strain>
    </source>
</reference>
<evidence type="ECO:0000313" key="2">
    <source>
        <dbReference type="Proteomes" id="UP000612899"/>
    </source>
</evidence>
<accession>A0A8J3QHF6</accession>